<accession>A0ABV8WV25</accession>
<protein>
    <submittedName>
        <fullName evidence="1">DUF3954 domain-containing protein</fullName>
    </submittedName>
</protein>
<dbReference type="RefSeq" id="WP_390251701.1">
    <property type="nucleotide sequence ID" value="NZ_JBHSDT010000004.1"/>
</dbReference>
<name>A0ABV8WV25_9BACI</name>
<proteinExistence type="predicted"/>
<keyword evidence="2" id="KW-1185">Reference proteome</keyword>
<evidence type="ECO:0000313" key="1">
    <source>
        <dbReference type="EMBL" id="MFC4403300.1"/>
    </source>
</evidence>
<gene>
    <name evidence="1" type="ORF">ACFOY7_09440</name>
</gene>
<dbReference type="InterPro" id="IPR025017">
    <property type="entry name" value="DUF3954"/>
</dbReference>
<reference evidence="2" key="1">
    <citation type="journal article" date="2019" name="Int. J. Syst. Evol. Microbiol.">
        <title>The Global Catalogue of Microorganisms (GCM) 10K type strain sequencing project: providing services to taxonomists for standard genome sequencing and annotation.</title>
        <authorList>
            <consortium name="The Broad Institute Genomics Platform"/>
            <consortium name="The Broad Institute Genome Sequencing Center for Infectious Disease"/>
            <person name="Wu L."/>
            <person name="Ma J."/>
        </authorList>
    </citation>
    <scope>NUCLEOTIDE SEQUENCE [LARGE SCALE GENOMIC DNA]</scope>
    <source>
        <strain evidence="2">CCUG 37865</strain>
    </source>
</reference>
<dbReference type="Proteomes" id="UP001595882">
    <property type="component" value="Unassembled WGS sequence"/>
</dbReference>
<evidence type="ECO:0000313" key="2">
    <source>
        <dbReference type="Proteomes" id="UP001595882"/>
    </source>
</evidence>
<dbReference type="Pfam" id="PF13128">
    <property type="entry name" value="DUF3954"/>
    <property type="match status" value="1"/>
</dbReference>
<dbReference type="EMBL" id="JBHSDT010000004">
    <property type="protein sequence ID" value="MFC4403300.1"/>
    <property type="molecule type" value="Genomic_DNA"/>
</dbReference>
<sequence>MKTRIQDSNTAAINLEEDALYVVKNGEVTKVNPKSHGQDVIVWKNGQVLDVDRSERIRINGQKVI</sequence>
<comment type="caution">
    <text evidence="1">The sequence shown here is derived from an EMBL/GenBank/DDBJ whole genome shotgun (WGS) entry which is preliminary data.</text>
</comment>
<organism evidence="1 2">
    <name type="scientific">Gracilibacillus xinjiangensis</name>
    <dbReference type="NCBI Taxonomy" id="1193282"/>
    <lineage>
        <taxon>Bacteria</taxon>
        <taxon>Bacillati</taxon>
        <taxon>Bacillota</taxon>
        <taxon>Bacilli</taxon>
        <taxon>Bacillales</taxon>
        <taxon>Bacillaceae</taxon>
        <taxon>Gracilibacillus</taxon>
    </lineage>
</organism>